<dbReference type="RefSeq" id="XP_056047966.1">
    <property type="nucleotide sequence ID" value="XM_056203082.1"/>
</dbReference>
<comment type="caution">
    <text evidence="1">The sequence shown here is derived from an EMBL/GenBank/DDBJ whole genome shotgun (WGS) entry which is preliminary data.</text>
</comment>
<name>A0A9W8Q2T5_AKAMU</name>
<accession>A0A9W8Q2T5</accession>
<keyword evidence="2" id="KW-1185">Reference proteome</keyword>
<dbReference type="GeneID" id="80890345"/>
<dbReference type="EMBL" id="JAJHUN010000011">
    <property type="protein sequence ID" value="KAJ4144296.1"/>
    <property type="molecule type" value="Genomic_DNA"/>
</dbReference>
<organism evidence="1 2">
    <name type="scientific">Akanthomyces muscarius</name>
    <name type="common">Entomopathogenic fungus</name>
    <name type="synonym">Lecanicillium muscarium</name>
    <dbReference type="NCBI Taxonomy" id="2231603"/>
    <lineage>
        <taxon>Eukaryota</taxon>
        <taxon>Fungi</taxon>
        <taxon>Dikarya</taxon>
        <taxon>Ascomycota</taxon>
        <taxon>Pezizomycotina</taxon>
        <taxon>Sordariomycetes</taxon>
        <taxon>Hypocreomycetidae</taxon>
        <taxon>Hypocreales</taxon>
        <taxon>Cordycipitaceae</taxon>
        <taxon>Akanthomyces</taxon>
    </lineage>
</organism>
<dbReference type="AlphaFoldDB" id="A0A9W8Q2T5"/>
<sequence>MATPSQLMNATWFLELFADEFVQTDAARHHYPAHALCLVNLAFNAVFSRVLYNIVHVEEYADDTAASLRMLQQAAQSQHLAATKTLEIVFLDHTGTCRKKNSINHGNLKRFRALIADLFDKMPNLARLHCTNYASFDDKWMRDMEELPKLESLILHDMSADDQSEMIVADKTRAENPAYFRGPSSFSALKSLKLLEMQYGIVDWPKYIASFMLHARGLEELELTAYYEECDDTLVKACENYASRCEDGRRVRLKTLRLGKQMHTPTVHVLRKAFDLSALETIDVTECDYGLAVVEPDVLEVCDPAVTPNLRSITIGELAYDNWRRITKVTTGRSFFRADCAGFWHENELGRNVYELAKLNRAPQLRLSYPRTEEGCDYGTLLKCVSNCDWLTHLALYLMLDDEPGNDRAQSTQPMQPTLEQLEAALPALCEVLATLSRLRVLQVHLATNSQVFKKVGHLEHSIMATKMMAKACPALQYINIGRMTFVTTWPTPAPASAEELEPVVRKMNMLTESAEAVLFFEADSDV</sequence>
<proteinExistence type="predicted"/>
<dbReference type="Gene3D" id="3.80.10.10">
    <property type="entry name" value="Ribonuclease Inhibitor"/>
    <property type="match status" value="1"/>
</dbReference>
<dbReference type="InterPro" id="IPR032675">
    <property type="entry name" value="LRR_dom_sf"/>
</dbReference>
<gene>
    <name evidence="1" type="ORF">LMH87_003186</name>
</gene>
<reference evidence="1" key="1">
    <citation type="journal article" date="2023" name="Access Microbiol">
        <title>De-novo genome assembly for Akanthomyces muscarius, a biocontrol agent of insect agricultural pests.</title>
        <authorList>
            <person name="Erdos Z."/>
            <person name="Studholme D.J."/>
            <person name="Raymond B."/>
            <person name="Sharma M."/>
        </authorList>
    </citation>
    <scope>NUCLEOTIDE SEQUENCE</scope>
    <source>
        <strain evidence="1">Ve6</strain>
    </source>
</reference>
<evidence type="ECO:0000313" key="1">
    <source>
        <dbReference type="EMBL" id="KAJ4144296.1"/>
    </source>
</evidence>
<evidence type="ECO:0000313" key="2">
    <source>
        <dbReference type="Proteomes" id="UP001144673"/>
    </source>
</evidence>
<dbReference type="Proteomes" id="UP001144673">
    <property type="component" value="Chromosome 2"/>
</dbReference>
<dbReference type="KEGG" id="amus:LMH87_003186"/>
<protein>
    <submittedName>
        <fullName evidence="1">Uncharacterized protein</fullName>
    </submittedName>
</protein>
<dbReference type="SUPFAM" id="SSF52047">
    <property type="entry name" value="RNI-like"/>
    <property type="match status" value="1"/>
</dbReference>